<feature type="transmembrane region" description="Helical" evidence="2">
    <location>
        <begin position="52"/>
        <end position="69"/>
    </location>
</feature>
<dbReference type="Pfam" id="PF03713">
    <property type="entry name" value="DUF305"/>
    <property type="match status" value="1"/>
</dbReference>
<dbReference type="InterPro" id="IPR012347">
    <property type="entry name" value="Ferritin-like"/>
</dbReference>
<reference evidence="4 5" key="1">
    <citation type="journal article" date="2012" name="J. Bacteriol.">
        <title>Genome sequence of benzo(a)pyrene-degrading bacterium Novosphingobium pentaromativorans US6-1.</title>
        <authorList>
            <person name="Luo Y.R."/>
            <person name="Kang S.G."/>
            <person name="Kim S.J."/>
            <person name="Kim M.R."/>
            <person name="Li N."/>
            <person name="Lee J.H."/>
            <person name="Kwon K.K."/>
        </authorList>
    </citation>
    <scope>NUCLEOTIDE SEQUENCE [LARGE SCALE GENOMIC DNA]</scope>
    <source>
        <strain evidence="4 5">US6-1</strain>
    </source>
</reference>
<dbReference type="PATRIC" id="fig|1088721.3.peg.2962"/>
<sequence length="191" mass="22062">MAQSHDQHKEAGAGEDYARFMAMIATSTVVMFFLMYANTYSADHIFWSETRFWMAFVMGAAMMVIMLLFMWSMHKNRTKNFIILSVAAVVFSLALWLVRSQETIDDVEYMQAMIPHHSIAIMTSERAHIRDPRTRELAKDIIIAQRREIAEMKYLIEDIQKNGVRTGKRMPRPTQTQAAVPIVNPVEENSQ</sequence>
<proteinExistence type="predicted"/>
<evidence type="ECO:0000256" key="2">
    <source>
        <dbReference type="SAM" id="Phobius"/>
    </source>
</evidence>
<feature type="domain" description="DUF305" evidence="3">
    <location>
        <begin position="106"/>
        <end position="175"/>
    </location>
</feature>
<feature type="transmembrane region" description="Helical" evidence="2">
    <location>
        <begin position="81"/>
        <end position="98"/>
    </location>
</feature>
<dbReference type="AlphaFoldDB" id="G6EF76"/>
<keyword evidence="5" id="KW-1185">Reference proteome</keyword>
<gene>
    <name evidence="4" type="ORF">NSU_2997</name>
</gene>
<keyword evidence="2" id="KW-1133">Transmembrane helix</keyword>
<keyword evidence="2" id="KW-0812">Transmembrane</keyword>
<protein>
    <recommendedName>
        <fullName evidence="3">DUF305 domain-containing protein</fullName>
    </recommendedName>
</protein>
<accession>G6EF76</accession>
<evidence type="ECO:0000259" key="3">
    <source>
        <dbReference type="Pfam" id="PF03713"/>
    </source>
</evidence>
<keyword evidence="2" id="KW-0472">Membrane</keyword>
<dbReference type="RefSeq" id="WP_007013905.1">
    <property type="nucleotide sequence ID" value="NZ_AGFM01000047.1"/>
</dbReference>
<name>G6EF76_9SPHN</name>
<comment type="caution">
    <text evidence="4">The sequence shown here is derived from an EMBL/GenBank/DDBJ whole genome shotgun (WGS) entry which is preliminary data.</text>
</comment>
<dbReference type="Gene3D" id="1.20.1260.10">
    <property type="match status" value="1"/>
</dbReference>
<dbReference type="EMBL" id="AGFM01000047">
    <property type="protein sequence ID" value="EHJ60034.1"/>
    <property type="molecule type" value="Genomic_DNA"/>
</dbReference>
<feature type="transmembrane region" description="Helical" evidence="2">
    <location>
        <begin position="20"/>
        <end position="40"/>
    </location>
</feature>
<evidence type="ECO:0000313" key="5">
    <source>
        <dbReference type="Proteomes" id="UP000004030"/>
    </source>
</evidence>
<evidence type="ECO:0000313" key="4">
    <source>
        <dbReference type="EMBL" id="EHJ60034.1"/>
    </source>
</evidence>
<dbReference type="eggNOG" id="COG3544">
    <property type="taxonomic scope" value="Bacteria"/>
</dbReference>
<dbReference type="Proteomes" id="UP000004030">
    <property type="component" value="Unassembled WGS sequence"/>
</dbReference>
<organism evidence="4 5">
    <name type="scientific">Novosphingobium pentaromativorans US6-1</name>
    <dbReference type="NCBI Taxonomy" id="1088721"/>
    <lineage>
        <taxon>Bacteria</taxon>
        <taxon>Pseudomonadati</taxon>
        <taxon>Pseudomonadota</taxon>
        <taxon>Alphaproteobacteria</taxon>
        <taxon>Sphingomonadales</taxon>
        <taxon>Sphingomonadaceae</taxon>
        <taxon>Novosphingobium</taxon>
    </lineage>
</organism>
<evidence type="ECO:0000256" key="1">
    <source>
        <dbReference type="SAM" id="MobiDB-lite"/>
    </source>
</evidence>
<feature type="region of interest" description="Disordered" evidence="1">
    <location>
        <begin position="165"/>
        <end position="191"/>
    </location>
</feature>
<dbReference type="InterPro" id="IPR005183">
    <property type="entry name" value="DUF305_CopM-like"/>
</dbReference>